<dbReference type="Proteomes" id="UP000451860">
    <property type="component" value="Unassembled WGS sequence"/>
</dbReference>
<evidence type="ECO:0000313" key="4">
    <source>
        <dbReference type="Proteomes" id="UP000451860"/>
    </source>
</evidence>
<accession>A0A7J5UT38</accession>
<dbReference type="AlphaFoldDB" id="A0A7J5UT38"/>
<keyword evidence="2" id="KW-1133">Transmembrane helix</keyword>
<proteinExistence type="predicted"/>
<dbReference type="RefSeq" id="WP_152203015.1">
    <property type="nucleotide sequence ID" value="NZ_VUKF01000021.1"/>
</dbReference>
<gene>
    <name evidence="3" type="ORF">GB883_03620</name>
</gene>
<dbReference type="OrthoDB" id="3293457at2"/>
<keyword evidence="4" id="KW-1185">Reference proteome</keyword>
<name>A0A7J5UT38_9MICO</name>
<feature type="region of interest" description="Disordered" evidence="1">
    <location>
        <begin position="1"/>
        <end position="20"/>
    </location>
</feature>
<feature type="transmembrane region" description="Helical" evidence="2">
    <location>
        <begin position="56"/>
        <end position="73"/>
    </location>
</feature>
<keyword evidence="2" id="KW-0812">Transmembrane</keyword>
<keyword evidence="2" id="KW-0472">Membrane</keyword>
<sequence length="277" mass="28443">MTATDAALRTLDAGGPTSPAERARLDARIERMLAAEPVPVLAAPAPARPGRRPRRVLALVGAAAAIAVGFVLVPGPGDRHAAWATWTPTPSAAAASEVAAVVEECRARVDRHGPATFDAAAATVVLSERRGDVLAVILRDPARDLSAQCLADAPAGTGAADLLEWGVAGSEGPPALAPARGFLEGSMAQFGGDEPVSLTDGAVGQDVVGLTIHAGGRRVEATVQDGRYTAWWPGRIFADEDAGPSGAGGPRPDFTVDVTLRDGTVIRDAPPSRPIWR</sequence>
<feature type="compositionally biased region" description="Low complexity" evidence="1">
    <location>
        <begin position="1"/>
        <end position="13"/>
    </location>
</feature>
<dbReference type="EMBL" id="WHJE01000009">
    <property type="protein sequence ID" value="KAE8765490.1"/>
    <property type="molecule type" value="Genomic_DNA"/>
</dbReference>
<comment type="caution">
    <text evidence="3">The sequence shown here is derived from an EMBL/GenBank/DDBJ whole genome shotgun (WGS) entry which is preliminary data.</text>
</comment>
<evidence type="ECO:0000256" key="2">
    <source>
        <dbReference type="SAM" id="Phobius"/>
    </source>
</evidence>
<evidence type="ECO:0000313" key="3">
    <source>
        <dbReference type="EMBL" id="KAE8765490.1"/>
    </source>
</evidence>
<organism evidence="3 4">
    <name type="scientific">Georgenia thermotolerans</name>
    <dbReference type="NCBI Taxonomy" id="527326"/>
    <lineage>
        <taxon>Bacteria</taxon>
        <taxon>Bacillati</taxon>
        <taxon>Actinomycetota</taxon>
        <taxon>Actinomycetes</taxon>
        <taxon>Micrococcales</taxon>
        <taxon>Bogoriellaceae</taxon>
        <taxon>Georgenia</taxon>
    </lineage>
</organism>
<protein>
    <submittedName>
        <fullName evidence="3">Uncharacterized protein</fullName>
    </submittedName>
</protein>
<evidence type="ECO:0000256" key="1">
    <source>
        <dbReference type="SAM" id="MobiDB-lite"/>
    </source>
</evidence>
<reference evidence="3 4" key="1">
    <citation type="submission" date="2019-10" db="EMBL/GenBank/DDBJ databases">
        <title>Georgenia wutianyii sp. nov. and Georgenia yuyongxinii sp. nov. isolated from plateau pika (Ochotona curzoniae) in the Qinghai-Tibet plateau of China.</title>
        <authorList>
            <person name="Tian Z."/>
        </authorList>
    </citation>
    <scope>NUCLEOTIDE SEQUENCE [LARGE SCALE GENOMIC DNA]</scope>
    <source>
        <strain evidence="3 4">DSM 21501</strain>
    </source>
</reference>